<dbReference type="EMBL" id="LT629758">
    <property type="protein sequence ID" value="SDT34081.1"/>
    <property type="molecule type" value="Genomic_DNA"/>
</dbReference>
<proteinExistence type="predicted"/>
<feature type="domain" description="DUF732" evidence="1">
    <location>
        <begin position="6"/>
        <end position="55"/>
    </location>
</feature>
<protein>
    <recommendedName>
        <fullName evidence="1">DUF732 domain-containing protein</fullName>
    </recommendedName>
</protein>
<reference evidence="2 3" key="1">
    <citation type="submission" date="2016-10" db="EMBL/GenBank/DDBJ databases">
        <authorList>
            <person name="de Groot N.N."/>
        </authorList>
    </citation>
    <scope>NUCLEOTIDE SEQUENCE [LARGE SCALE GENOMIC DNA]</scope>
    <source>
        <strain evidence="2 3">DSM 43941</strain>
    </source>
</reference>
<organism evidence="2 3">
    <name type="scientific">Actinoplanes derwentensis</name>
    <dbReference type="NCBI Taxonomy" id="113562"/>
    <lineage>
        <taxon>Bacteria</taxon>
        <taxon>Bacillati</taxon>
        <taxon>Actinomycetota</taxon>
        <taxon>Actinomycetes</taxon>
        <taxon>Micromonosporales</taxon>
        <taxon>Micromonosporaceae</taxon>
        <taxon>Actinoplanes</taxon>
    </lineage>
</organism>
<dbReference type="STRING" id="113562.SAMN04489716_3364"/>
<evidence type="ECO:0000313" key="2">
    <source>
        <dbReference type="EMBL" id="SDT34081.1"/>
    </source>
</evidence>
<accession>A0A1H1ZJT1</accession>
<keyword evidence="3" id="KW-1185">Reference proteome</keyword>
<evidence type="ECO:0000259" key="1">
    <source>
        <dbReference type="Pfam" id="PF05305"/>
    </source>
</evidence>
<dbReference type="Pfam" id="PF05305">
    <property type="entry name" value="DUF732"/>
    <property type="match status" value="1"/>
</dbReference>
<dbReference type="AlphaFoldDB" id="A0A1H1ZJT1"/>
<gene>
    <name evidence="2" type="ORF">SAMN04489716_3364</name>
</gene>
<dbReference type="InterPro" id="IPR007969">
    <property type="entry name" value="DUF732"/>
</dbReference>
<sequence>MDLRNEEITEMGGRACDSLEAGNPRRSVVEALGEFGLAKPDARDLITLARSTLCTP</sequence>
<evidence type="ECO:0000313" key="3">
    <source>
        <dbReference type="Proteomes" id="UP000198688"/>
    </source>
</evidence>
<dbReference type="Proteomes" id="UP000198688">
    <property type="component" value="Chromosome I"/>
</dbReference>
<name>A0A1H1ZJT1_9ACTN</name>